<dbReference type="PANTHER" id="PTHR43581">
    <property type="entry name" value="ATP/GTP PHOSPHATASE"/>
    <property type="match status" value="1"/>
</dbReference>
<dbReference type="InterPro" id="IPR051396">
    <property type="entry name" value="Bact_Antivir_Def_Nuclease"/>
</dbReference>
<evidence type="ECO:0000313" key="3">
    <source>
        <dbReference type="EMBL" id="GGH95373.1"/>
    </source>
</evidence>
<dbReference type="InterPro" id="IPR003959">
    <property type="entry name" value="ATPase_AAA_core"/>
</dbReference>
<dbReference type="SUPFAM" id="SSF52540">
    <property type="entry name" value="P-loop containing nucleoside triphosphate hydrolases"/>
    <property type="match status" value="1"/>
</dbReference>
<dbReference type="RefSeq" id="WP_093986948.1">
    <property type="nucleotide sequence ID" value="NZ_BMDE01000007.1"/>
</dbReference>
<keyword evidence="4" id="KW-1185">Reference proteome</keyword>
<dbReference type="Pfam" id="PF13304">
    <property type="entry name" value="AAA_21"/>
    <property type="match status" value="1"/>
</dbReference>
<reference evidence="4" key="1">
    <citation type="journal article" date="2019" name="Int. J. Syst. Evol. Microbiol.">
        <title>The Global Catalogue of Microorganisms (GCM) 10K type strain sequencing project: providing services to taxonomists for standard genome sequencing and annotation.</title>
        <authorList>
            <consortium name="The Broad Institute Genomics Platform"/>
            <consortium name="The Broad Institute Genome Sequencing Center for Infectious Disease"/>
            <person name="Wu L."/>
            <person name="Ma J."/>
        </authorList>
    </citation>
    <scope>NUCLEOTIDE SEQUENCE [LARGE SCALE GENOMIC DNA]</scope>
    <source>
        <strain evidence="4">CCM 8778</strain>
    </source>
</reference>
<gene>
    <name evidence="3" type="ORF">GCM10007363_24490</name>
</gene>
<dbReference type="Gene3D" id="3.40.50.300">
    <property type="entry name" value="P-loop containing nucleotide triphosphate hydrolases"/>
    <property type="match status" value="1"/>
</dbReference>
<feature type="domain" description="AAA+ ATPase" evidence="2">
    <location>
        <begin position="22"/>
        <end position="344"/>
    </location>
</feature>
<dbReference type="SMART" id="SM00382">
    <property type="entry name" value="AAA"/>
    <property type="match status" value="1"/>
</dbReference>
<dbReference type="InterPro" id="IPR027417">
    <property type="entry name" value="P-loop_NTPase"/>
</dbReference>
<feature type="compositionally biased region" description="Basic and acidic residues" evidence="1">
    <location>
        <begin position="391"/>
        <end position="408"/>
    </location>
</feature>
<sequence length="436" mass="49116">MNLEKLRLQNYRRFSNFEIDFDPELTVIAARNGQGKTTILEAIAAAFGPFVGAFDMGKSKHIERTDARYVRISAGYENEQKFPVVVDAQMRAPAMQWQRALLSAKSRTTTKEAWLLASWGKDLQSQLRNDAGVELPLVAYYSSRRLWVSHKNTSSRAILTESRTAGYEDCLSSLSNYTQLQQWMRKATYAVVQQREQPGYELSNLEPRLQGIRNAVDQVLAEEGWSGFHYSLVFEDLAMSHPDHGALPLSLLSDGVRAMISLAADLAFRCARLNGQFKELAPQKTTGIVLIDEVDLHLHPAWQQRVIGSLRQAFPRFQFIVSSHSPQVLTTVSREQIRVVRRNDQGDWLSEKPPLSPLAQESGDALAYVMDVSPKPPLDTVTKAHEYEQLVRSGKGDQEEARRLKSELDAEGYETPQAQAALWAFLAEQAGKQKHD</sequence>
<protein>
    <recommendedName>
        <fullName evidence="2">AAA+ ATPase domain-containing protein</fullName>
    </recommendedName>
</protein>
<dbReference type="Pfam" id="PF13476">
    <property type="entry name" value="AAA_23"/>
    <property type="match status" value="1"/>
</dbReference>
<dbReference type="PANTHER" id="PTHR43581:SF2">
    <property type="entry name" value="EXCINUCLEASE ATPASE SUBUNIT"/>
    <property type="match status" value="1"/>
</dbReference>
<dbReference type="Proteomes" id="UP000655550">
    <property type="component" value="Unassembled WGS sequence"/>
</dbReference>
<feature type="region of interest" description="Disordered" evidence="1">
    <location>
        <begin position="391"/>
        <end position="411"/>
    </location>
</feature>
<organism evidence="3 4">
    <name type="scientific">Pseudomonas fluvialis</name>
    <dbReference type="NCBI Taxonomy" id="1793966"/>
    <lineage>
        <taxon>Bacteria</taxon>
        <taxon>Pseudomonadati</taxon>
        <taxon>Pseudomonadota</taxon>
        <taxon>Gammaproteobacteria</taxon>
        <taxon>Pseudomonadales</taxon>
        <taxon>Pseudomonadaceae</taxon>
        <taxon>Pseudomonas</taxon>
    </lineage>
</organism>
<dbReference type="EMBL" id="BMDE01000007">
    <property type="protein sequence ID" value="GGH95373.1"/>
    <property type="molecule type" value="Genomic_DNA"/>
</dbReference>
<evidence type="ECO:0000259" key="2">
    <source>
        <dbReference type="SMART" id="SM00382"/>
    </source>
</evidence>
<accession>A0ABQ2ATB0</accession>
<dbReference type="InterPro" id="IPR038729">
    <property type="entry name" value="Rad50/SbcC_AAA"/>
</dbReference>
<comment type="caution">
    <text evidence="3">The sequence shown here is derived from an EMBL/GenBank/DDBJ whole genome shotgun (WGS) entry which is preliminary data.</text>
</comment>
<proteinExistence type="predicted"/>
<name>A0ABQ2ATB0_9PSED</name>
<dbReference type="InterPro" id="IPR003593">
    <property type="entry name" value="AAA+_ATPase"/>
</dbReference>
<evidence type="ECO:0000256" key="1">
    <source>
        <dbReference type="SAM" id="MobiDB-lite"/>
    </source>
</evidence>
<evidence type="ECO:0000313" key="4">
    <source>
        <dbReference type="Proteomes" id="UP000655550"/>
    </source>
</evidence>